<name>A0A2P5D584_PARAD</name>
<organism evidence="10 11">
    <name type="scientific">Parasponia andersonii</name>
    <name type="common">Sponia andersonii</name>
    <dbReference type="NCBI Taxonomy" id="3476"/>
    <lineage>
        <taxon>Eukaryota</taxon>
        <taxon>Viridiplantae</taxon>
        <taxon>Streptophyta</taxon>
        <taxon>Embryophyta</taxon>
        <taxon>Tracheophyta</taxon>
        <taxon>Spermatophyta</taxon>
        <taxon>Magnoliopsida</taxon>
        <taxon>eudicotyledons</taxon>
        <taxon>Gunneridae</taxon>
        <taxon>Pentapetalae</taxon>
        <taxon>rosids</taxon>
        <taxon>fabids</taxon>
        <taxon>Rosales</taxon>
        <taxon>Cannabaceae</taxon>
        <taxon>Parasponia</taxon>
    </lineage>
</organism>
<keyword evidence="2 8" id="KW-0853">WD repeat</keyword>
<dbReference type="Gene3D" id="2.130.10.10">
    <property type="entry name" value="YVTN repeat-like/Quinoprotein amine dehydrogenase"/>
    <property type="match status" value="1"/>
</dbReference>
<evidence type="ECO:0000256" key="3">
    <source>
        <dbReference type="ARBA" id="ARBA00022618"/>
    </source>
</evidence>
<dbReference type="GO" id="GO:1990757">
    <property type="term" value="F:ubiquitin ligase activator activity"/>
    <property type="evidence" value="ECO:0007669"/>
    <property type="project" value="TreeGrafter"/>
</dbReference>
<dbReference type="AlphaFoldDB" id="A0A2P5D584"/>
<evidence type="ECO:0000256" key="4">
    <source>
        <dbReference type="ARBA" id="ARBA00022737"/>
    </source>
</evidence>
<keyword evidence="5" id="KW-0498">Mitosis</keyword>
<evidence type="ECO:0000256" key="8">
    <source>
        <dbReference type="PROSITE-ProRule" id="PRU00221"/>
    </source>
</evidence>
<dbReference type="InterPro" id="IPR001680">
    <property type="entry name" value="WD40_rpt"/>
</dbReference>
<dbReference type="SUPFAM" id="SSF50978">
    <property type="entry name" value="WD40 repeat-like"/>
    <property type="match status" value="1"/>
</dbReference>
<comment type="function">
    <text evidence="7">Component of the anaphase promoting complex/cyclosome (APC/C), a cell cycle-regulated E3 ubiquitin-protein ligase complex that controls progression through mitosis and the G1 phase of the cell cycle.</text>
</comment>
<dbReference type="PROSITE" id="PS00678">
    <property type="entry name" value="WD_REPEATS_1"/>
    <property type="match status" value="1"/>
</dbReference>
<evidence type="ECO:0000313" key="11">
    <source>
        <dbReference type="Proteomes" id="UP000237105"/>
    </source>
</evidence>
<dbReference type="STRING" id="3476.A0A2P5D584"/>
<dbReference type="InterPro" id="IPR036322">
    <property type="entry name" value="WD40_repeat_dom_sf"/>
</dbReference>
<feature type="repeat" description="WD" evidence="8">
    <location>
        <begin position="363"/>
        <end position="396"/>
    </location>
</feature>
<evidence type="ECO:0000256" key="1">
    <source>
        <dbReference type="ARBA" id="ARBA00006445"/>
    </source>
</evidence>
<feature type="repeat" description="WD" evidence="8">
    <location>
        <begin position="227"/>
        <end position="259"/>
    </location>
</feature>
<dbReference type="GO" id="GO:0016567">
    <property type="term" value="P:protein ubiquitination"/>
    <property type="evidence" value="ECO:0007669"/>
    <property type="project" value="UniProtKB-UniPathway"/>
</dbReference>
<protein>
    <submittedName>
        <fullName evidence="10">Guanine nucleotide-binding protein, beta subunit</fullName>
    </submittedName>
</protein>
<evidence type="ECO:0000256" key="2">
    <source>
        <dbReference type="ARBA" id="ARBA00022574"/>
    </source>
</evidence>
<dbReference type="UniPathway" id="UPA00143"/>
<dbReference type="SMART" id="SM00320">
    <property type="entry name" value="WD40"/>
    <property type="match status" value="6"/>
</dbReference>
<feature type="domain" description="CDC20/Fizzy WD40" evidence="9">
    <location>
        <begin position="98"/>
        <end position="394"/>
    </location>
</feature>
<dbReference type="GO" id="GO:0051301">
    <property type="term" value="P:cell division"/>
    <property type="evidence" value="ECO:0007669"/>
    <property type="project" value="UniProtKB-KW"/>
</dbReference>
<dbReference type="GO" id="GO:0010997">
    <property type="term" value="F:anaphase-promoting complex binding"/>
    <property type="evidence" value="ECO:0007669"/>
    <property type="project" value="InterPro"/>
</dbReference>
<dbReference type="PROSITE" id="PS50294">
    <property type="entry name" value="WD_REPEATS_REGION"/>
    <property type="match status" value="2"/>
</dbReference>
<gene>
    <name evidence="10" type="ORF">PanWU01x14_095680</name>
</gene>
<dbReference type="InterPro" id="IPR033010">
    <property type="entry name" value="Cdc20/Fizzy"/>
</dbReference>
<comment type="similarity">
    <text evidence="1">Belongs to the WD repeat CDC20/Fizzy family.</text>
</comment>
<dbReference type="Proteomes" id="UP000237105">
    <property type="component" value="Unassembled WGS sequence"/>
</dbReference>
<dbReference type="InterPro" id="IPR015943">
    <property type="entry name" value="WD40/YVTN_repeat-like_dom_sf"/>
</dbReference>
<keyword evidence="11" id="KW-1185">Reference proteome</keyword>
<evidence type="ECO:0000256" key="5">
    <source>
        <dbReference type="ARBA" id="ARBA00022776"/>
    </source>
</evidence>
<comment type="caution">
    <text evidence="10">The sequence shown here is derived from an EMBL/GenBank/DDBJ whole genome shotgun (WGS) entry which is preliminary data.</text>
</comment>
<keyword evidence="4" id="KW-0677">Repeat</keyword>
<dbReference type="OrthoDB" id="10263272at2759"/>
<dbReference type="GO" id="GO:1905786">
    <property type="term" value="P:positive regulation of anaphase-promoting complex-dependent catabolic process"/>
    <property type="evidence" value="ECO:0007669"/>
    <property type="project" value="TreeGrafter"/>
</dbReference>
<evidence type="ECO:0000313" key="10">
    <source>
        <dbReference type="EMBL" id="PON68416.1"/>
    </source>
</evidence>
<dbReference type="Pfam" id="PF24807">
    <property type="entry name" value="WD40_CDC20-Fz"/>
    <property type="match status" value="1"/>
</dbReference>
<reference evidence="11" key="1">
    <citation type="submission" date="2016-06" db="EMBL/GenBank/DDBJ databases">
        <title>Parallel loss of symbiosis genes in relatives of nitrogen-fixing non-legume Parasponia.</title>
        <authorList>
            <person name="Van Velzen R."/>
            <person name="Holmer R."/>
            <person name="Bu F."/>
            <person name="Rutten L."/>
            <person name="Van Zeijl A."/>
            <person name="Liu W."/>
            <person name="Santuari L."/>
            <person name="Cao Q."/>
            <person name="Sharma T."/>
            <person name="Shen D."/>
            <person name="Roswanjaya Y."/>
            <person name="Wardhani T."/>
            <person name="Kalhor M.S."/>
            <person name="Jansen J."/>
            <person name="Van den Hoogen J."/>
            <person name="Gungor B."/>
            <person name="Hartog M."/>
            <person name="Hontelez J."/>
            <person name="Verver J."/>
            <person name="Yang W.-C."/>
            <person name="Schijlen E."/>
            <person name="Repin R."/>
            <person name="Schilthuizen M."/>
            <person name="Schranz E."/>
            <person name="Heidstra R."/>
            <person name="Miyata K."/>
            <person name="Fedorova E."/>
            <person name="Kohlen W."/>
            <person name="Bisseling T."/>
            <person name="Smit S."/>
            <person name="Geurts R."/>
        </authorList>
    </citation>
    <scope>NUCLEOTIDE SEQUENCE [LARGE SCALE GENOMIC DNA]</scope>
    <source>
        <strain evidence="11">cv. WU1-14</strain>
    </source>
</reference>
<dbReference type="PANTHER" id="PTHR19918">
    <property type="entry name" value="CELL DIVISION CYCLE 20 CDC20 FIZZY -RELATED"/>
    <property type="match status" value="1"/>
</dbReference>
<keyword evidence="6" id="KW-0131">Cell cycle</keyword>
<sequence>MDRFIPNRSGMDYDYAHYMVTQSWKLQPKNSSALFGESYQELLALALNQNHSRIMVYNDKKPQHVDLFNEANISSLPQFRSKTSSRGNRIPSEAERVLDAPGLLDNDSLNLLDWSKRDVIAIALGNSVFCLNNVDGSIWELLTVNAECGPVTSLSWTPDGKDLAIGLRNSVQLWDILSSRKIRSLSCSHYSTVGSMAWNRHVITTGGKNGKIVNNDIRSKSNIIDIYHGHRRDVCGLNWSNEGSHLASGGQDRFVHVWDRHMASPCLKMQHLHRIRDHKAAVRALAWSPHRRNLLASGGGKGDHCIKIWNSQLDQCLNSVDTGSEVCALLWNKHENELLSSHGSSENQLMLWKYPSMMKISKVEVHSSRVLFMAQSPNGCKVASAAPDDSLRLWNIFPAQESDSSIEVSSSLFSHTIR</sequence>
<dbReference type="GO" id="GO:0005680">
    <property type="term" value="C:anaphase-promoting complex"/>
    <property type="evidence" value="ECO:0007669"/>
    <property type="project" value="TreeGrafter"/>
</dbReference>
<accession>A0A2P5D584</accession>
<evidence type="ECO:0000259" key="9">
    <source>
        <dbReference type="Pfam" id="PF24807"/>
    </source>
</evidence>
<keyword evidence="3" id="KW-0132">Cell division</keyword>
<dbReference type="PANTHER" id="PTHR19918:SF8">
    <property type="entry name" value="FI02843P"/>
    <property type="match status" value="1"/>
</dbReference>
<dbReference type="PROSITE" id="PS50082">
    <property type="entry name" value="WD_REPEATS_2"/>
    <property type="match status" value="2"/>
</dbReference>
<dbReference type="InterPro" id="IPR056150">
    <property type="entry name" value="WD40_CDC20-Fz"/>
</dbReference>
<dbReference type="InterPro" id="IPR019775">
    <property type="entry name" value="WD40_repeat_CS"/>
</dbReference>
<dbReference type="EMBL" id="JXTB01000063">
    <property type="protein sequence ID" value="PON68416.1"/>
    <property type="molecule type" value="Genomic_DNA"/>
</dbReference>
<proteinExistence type="inferred from homology"/>
<evidence type="ECO:0000256" key="6">
    <source>
        <dbReference type="ARBA" id="ARBA00023306"/>
    </source>
</evidence>
<evidence type="ECO:0000256" key="7">
    <source>
        <dbReference type="ARBA" id="ARBA00023425"/>
    </source>
</evidence>
<dbReference type="GO" id="GO:0031145">
    <property type="term" value="P:anaphase-promoting complex-dependent catabolic process"/>
    <property type="evidence" value="ECO:0007669"/>
    <property type="project" value="TreeGrafter"/>
</dbReference>